<organism evidence="1 2">
    <name type="scientific">Panagrellus redivivus</name>
    <name type="common">Microworm</name>
    <dbReference type="NCBI Taxonomy" id="6233"/>
    <lineage>
        <taxon>Eukaryota</taxon>
        <taxon>Metazoa</taxon>
        <taxon>Ecdysozoa</taxon>
        <taxon>Nematoda</taxon>
        <taxon>Chromadorea</taxon>
        <taxon>Rhabditida</taxon>
        <taxon>Tylenchina</taxon>
        <taxon>Panagrolaimomorpha</taxon>
        <taxon>Panagrolaimoidea</taxon>
        <taxon>Panagrolaimidae</taxon>
        <taxon>Panagrellus</taxon>
    </lineage>
</organism>
<dbReference type="Proteomes" id="UP000492821">
    <property type="component" value="Unassembled WGS sequence"/>
</dbReference>
<dbReference type="GO" id="GO:0005615">
    <property type="term" value="C:extracellular space"/>
    <property type="evidence" value="ECO:0007669"/>
    <property type="project" value="TreeGrafter"/>
</dbReference>
<dbReference type="PANTHER" id="PTHR10974:SF75">
    <property type="entry name" value="SULFATASE DOMAIN-CONTAINING PROTEIN"/>
    <property type="match status" value="1"/>
</dbReference>
<name>A0A7E5A299_PANRE</name>
<dbReference type="CDD" id="cd16021">
    <property type="entry name" value="ALP_like"/>
    <property type="match status" value="1"/>
</dbReference>
<evidence type="ECO:0000313" key="1">
    <source>
        <dbReference type="Proteomes" id="UP000492821"/>
    </source>
</evidence>
<reference evidence="2" key="2">
    <citation type="submission" date="2020-10" db="UniProtKB">
        <authorList>
            <consortium name="WormBaseParasite"/>
        </authorList>
    </citation>
    <scope>IDENTIFICATION</scope>
</reference>
<dbReference type="Gene3D" id="3.40.720.10">
    <property type="entry name" value="Alkaline Phosphatase, subunit A"/>
    <property type="match status" value="1"/>
</dbReference>
<dbReference type="PANTHER" id="PTHR10974">
    <property type="entry name" value="FI08016P-RELATED"/>
    <property type="match status" value="1"/>
</dbReference>
<keyword evidence="1" id="KW-1185">Reference proteome</keyword>
<protein>
    <submittedName>
        <fullName evidence="2">Sulfatase domain-containing protein</fullName>
    </submittedName>
</protein>
<dbReference type="InterPro" id="IPR017850">
    <property type="entry name" value="Alkaline_phosphatase_core_sf"/>
</dbReference>
<dbReference type="AlphaFoldDB" id="A0A7E5A299"/>
<proteinExistence type="predicted"/>
<sequence length="662" mass="75435">MRFTVFIIVALTVVSLVVLFIDNATINPFISDYAFSRDVEEVSEKPCSFSSSDLQTRQNEALPPPLSSDNFIPKEPQNYSNIIFDNCELPHLNPWDPSISKYLKPNTKKKSCKSTFKLLTKLEKGVLTKTLNDSKTTCSYRCLHPVNDYTLKYGDWQNITDTATPACDIVETKCFKNDASSNAPFYEFMHAQIYRNDTAKPDERPKHPDVHVIIIDSVSHSQFVRALPRTYHELIANYEAIPFPHLNKIAVNSRPNALAMFLGKSHRNIEKSPMSVGYSSDFKGGADCKKGLDDDQWVGKFFKQSGYRTLISDDWALGTFNWPNCKGFMRKATDHVMKPFQLRSRGKKFYNKKIDENVYGGVCKESYETIMDYLDKFIEVYPDKPKFSITWSIDIAHNDNNQLYHADGYYHNFFRKNEAKLNNSFVFVMGDHGLRFGGIRNTQIGEIEDNNPFLLLSLPWSLRRNAQTMSTVRDNALQLITHYDLYATYVDLAQPKINTTLNSTKLIVHGSSLLRPLPQPRTCDRLRVPFEYCMCIRTKTKLPKDNTVGKPAALKMVAQMNQVIKTEASIKNICTPLKLNENATITVEQFKSEGSLNIYQVTYSVLPGDGKFWGYVGQASNSSDIRIISARFPRLNSYDKTAFCAKSSAFTAYCYCKSLIKS</sequence>
<dbReference type="Pfam" id="PF02995">
    <property type="entry name" value="DUF229"/>
    <property type="match status" value="1"/>
</dbReference>
<dbReference type="WBParaSite" id="Pan_g9613.t1">
    <property type="protein sequence ID" value="Pan_g9613.t1"/>
    <property type="gene ID" value="Pan_g9613"/>
</dbReference>
<accession>A0A7E5A299</accession>
<dbReference type="InterPro" id="IPR004245">
    <property type="entry name" value="DUF229"/>
</dbReference>
<evidence type="ECO:0000313" key="2">
    <source>
        <dbReference type="WBParaSite" id="Pan_g9613.t1"/>
    </source>
</evidence>
<dbReference type="SUPFAM" id="SSF53649">
    <property type="entry name" value="Alkaline phosphatase-like"/>
    <property type="match status" value="1"/>
</dbReference>
<reference evidence="1" key="1">
    <citation type="journal article" date="2013" name="Genetics">
        <title>The draft genome and transcriptome of Panagrellus redivivus are shaped by the harsh demands of a free-living lifestyle.</title>
        <authorList>
            <person name="Srinivasan J."/>
            <person name="Dillman A.R."/>
            <person name="Macchietto M.G."/>
            <person name="Heikkinen L."/>
            <person name="Lakso M."/>
            <person name="Fracchia K.M."/>
            <person name="Antoshechkin I."/>
            <person name="Mortazavi A."/>
            <person name="Wong G."/>
            <person name="Sternberg P.W."/>
        </authorList>
    </citation>
    <scope>NUCLEOTIDE SEQUENCE [LARGE SCALE GENOMIC DNA]</scope>
    <source>
        <strain evidence="1">MT8872</strain>
    </source>
</reference>